<feature type="domain" description="Aminotransferase class I/classII large" evidence="6">
    <location>
        <begin position="26"/>
        <end position="418"/>
    </location>
</feature>
<accession>A0A1Y6BZ47</accession>
<dbReference type="InterPro" id="IPR004839">
    <property type="entry name" value="Aminotransferase_I/II_large"/>
</dbReference>
<evidence type="ECO:0000256" key="5">
    <source>
        <dbReference type="ARBA" id="ARBA00022898"/>
    </source>
</evidence>
<comment type="cofactor">
    <cofactor evidence="1">
        <name>pyridoxal 5'-phosphate</name>
        <dbReference type="ChEBI" id="CHEBI:597326"/>
    </cofactor>
</comment>
<dbReference type="InterPro" id="IPR015422">
    <property type="entry name" value="PyrdxlP-dep_Trfase_small"/>
</dbReference>
<dbReference type="RefSeq" id="WP_159455325.1">
    <property type="nucleotide sequence ID" value="NZ_FWZT01000008.1"/>
</dbReference>
<organism evidence="7 8">
    <name type="scientific">Pseudobacteriovorax antillogorgiicola</name>
    <dbReference type="NCBI Taxonomy" id="1513793"/>
    <lineage>
        <taxon>Bacteria</taxon>
        <taxon>Pseudomonadati</taxon>
        <taxon>Bdellovibrionota</taxon>
        <taxon>Oligoflexia</taxon>
        <taxon>Oligoflexales</taxon>
        <taxon>Pseudobacteriovoracaceae</taxon>
        <taxon>Pseudobacteriovorax</taxon>
    </lineage>
</organism>
<proteinExistence type="inferred from homology"/>
<dbReference type="InterPro" id="IPR015421">
    <property type="entry name" value="PyrdxlP-dep_Trfase_major"/>
</dbReference>
<dbReference type="SUPFAM" id="SSF53383">
    <property type="entry name" value="PLP-dependent transferases"/>
    <property type="match status" value="1"/>
</dbReference>
<keyword evidence="7" id="KW-0670">Pyruvate</keyword>
<keyword evidence="5" id="KW-0663">Pyridoxal phosphate</keyword>
<sequence length="423" mass="46977">MTTPPSPERASVWLEFSPLAQACSSINLGQGFPDWAPPPFVQVAAQEACQGSKFSTYARSPGHMPLVDEIAKAYCPKLDRSIDPKKNVLVTVGASEAIYLAIRSHIKAGNEVVLLEPAFDIYFGALRMAGATVKSVPLDIPGRCQSSEDITIPWDKIRSALSDKTRAIIINTPHNPTGKVFTPAECQQLATVLEPYPNCLVIADEVYEHLVYDHKKHVPIARTPGLASKTLSIYSAGKTFSVTGWKIGWVIGDRDLIYPMQLNQQWVVFSVATPLQEAIARSLQQAELAFDNQKTYYEALTSLYEGKRDRLIQGLRDIGFHPMNPEGSFFVCCDISSGFSSYQGLPKDLPELYQRHGIDWDHDTQSLLDYNVVRHLSLSKGVTTIPTSAFFVPSHRHGSNCHWIRFAFCKSDHLLDQAIEQLG</sequence>
<dbReference type="AlphaFoldDB" id="A0A1Y6BZ47"/>
<dbReference type="GO" id="GO:0030170">
    <property type="term" value="F:pyridoxal phosphate binding"/>
    <property type="evidence" value="ECO:0007669"/>
    <property type="project" value="InterPro"/>
</dbReference>
<dbReference type="Gene3D" id="3.90.1150.10">
    <property type="entry name" value="Aspartate Aminotransferase, domain 1"/>
    <property type="match status" value="1"/>
</dbReference>
<dbReference type="FunFam" id="3.40.640.10:FF:000024">
    <property type="entry name" value="Kynurenine--oxoglutarate transaminase 3"/>
    <property type="match status" value="1"/>
</dbReference>
<keyword evidence="3" id="KW-0032">Aminotransferase</keyword>
<keyword evidence="4" id="KW-0808">Transferase</keyword>
<evidence type="ECO:0000256" key="2">
    <source>
        <dbReference type="ARBA" id="ARBA00007441"/>
    </source>
</evidence>
<dbReference type="GO" id="GO:0005737">
    <property type="term" value="C:cytoplasm"/>
    <property type="evidence" value="ECO:0007669"/>
    <property type="project" value="TreeGrafter"/>
</dbReference>
<protein>
    <submittedName>
        <fullName evidence="7">Glutamine-phenylpyruvate transaminase</fullName>
    </submittedName>
</protein>
<dbReference type="Pfam" id="PF00155">
    <property type="entry name" value="Aminotran_1_2"/>
    <property type="match status" value="1"/>
</dbReference>
<dbReference type="Proteomes" id="UP000192907">
    <property type="component" value="Unassembled WGS sequence"/>
</dbReference>
<dbReference type="PANTHER" id="PTHR43807">
    <property type="entry name" value="FI04487P"/>
    <property type="match status" value="1"/>
</dbReference>
<gene>
    <name evidence="7" type="ORF">SAMN06296036_10870</name>
</gene>
<reference evidence="8" key="1">
    <citation type="submission" date="2017-04" db="EMBL/GenBank/DDBJ databases">
        <authorList>
            <person name="Varghese N."/>
            <person name="Submissions S."/>
        </authorList>
    </citation>
    <scope>NUCLEOTIDE SEQUENCE [LARGE SCALE GENOMIC DNA]</scope>
    <source>
        <strain evidence="8">RKEM611</strain>
    </source>
</reference>
<evidence type="ECO:0000259" key="6">
    <source>
        <dbReference type="Pfam" id="PF00155"/>
    </source>
</evidence>
<comment type="similarity">
    <text evidence="2">Belongs to the class-I pyridoxal-phosphate-dependent aminotransferase family.</text>
</comment>
<evidence type="ECO:0000313" key="7">
    <source>
        <dbReference type="EMBL" id="SMF25435.1"/>
    </source>
</evidence>
<evidence type="ECO:0000256" key="1">
    <source>
        <dbReference type="ARBA" id="ARBA00001933"/>
    </source>
</evidence>
<dbReference type="EMBL" id="FWZT01000008">
    <property type="protein sequence ID" value="SMF25435.1"/>
    <property type="molecule type" value="Genomic_DNA"/>
</dbReference>
<evidence type="ECO:0000313" key="8">
    <source>
        <dbReference type="Proteomes" id="UP000192907"/>
    </source>
</evidence>
<dbReference type="InterPro" id="IPR051326">
    <property type="entry name" value="Kynurenine-oxoglutarate_AT"/>
</dbReference>
<dbReference type="STRING" id="1513793.SAMN06296036_10870"/>
<evidence type="ECO:0000256" key="4">
    <source>
        <dbReference type="ARBA" id="ARBA00022679"/>
    </source>
</evidence>
<dbReference type="CDD" id="cd00609">
    <property type="entry name" value="AAT_like"/>
    <property type="match status" value="1"/>
</dbReference>
<keyword evidence="8" id="KW-1185">Reference proteome</keyword>
<dbReference type="PANTHER" id="PTHR43807:SF20">
    <property type="entry name" value="FI04487P"/>
    <property type="match status" value="1"/>
</dbReference>
<dbReference type="Gene3D" id="3.40.640.10">
    <property type="entry name" value="Type I PLP-dependent aspartate aminotransferase-like (Major domain)"/>
    <property type="match status" value="1"/>
</dbReference>
<name>A0A1Y6BZ47_9BACT</name>
<evidence type="ECO:0000256" key="3">
    <source>
        <dbReference type="ARBA" id="ARBA00022576"/>
    </source>
</evidence>
<dbReference type="GO" id="GO:0016212">
    <property type="term" value="F:kynurenine-oxoglutarate transaminase activity"/>
    <property type="evidence" value="ECO:0007669"/>
    <property type="project" value="TreeGrafter"/>
</dbReference>
<dbReference type="InterPro" id="IPR015424">
    <property type="entry name" value="PyrdxlP-dep_Trfase"/>
</dbReference>